<evidence type="ECO:0000313" key="2">
    <source>
        <dbReference type="EMBL" id="GGG84720.1"/>
    </source>
</evidence>
<dbReference type="AlphaFoldDB" id="A0A917M7U7"/>
<dbReference type="GO" id="GO:0030247">
    <property type="term" value="F:polysaccharide binding"/>
    <property type="evidence" value="ECO:0007669"/>
    <property type="project" value="InterPro"/>
</dbReference>
<dbReference type="RefSeq" id="WP_188505492.1">
    <property type="nucleotide sequence ID" value="NZ_BMER01000001.1"/>
</dbReference>
<dbReference type="SUPFAM" id="SSF81296">
    <property type="entry name" value="E set domains"/>
    <property type="match status" value="2"/>
</dbReference>
<evidence type="ECO:0000259" key="1">
    <source>
        <dbReference type="Pfam" id="PF18329"/>
    </source>
</evidence>
<sequence length="387" mass="42878">MKSIYKQLLFLTLATAMTGSYTSCSEDILPNNGNPRIRYVRITDPLSADSLLIGAGQGNLIAIIGENLGDAREIWFNDQQAVLTTTYITNTTILVSVPSQVPLDITNRMKIVFAKGNTLEHEFEVQISEPFVNSINNEYALPGEVAIIRGNYFYEPLTVTFTGGAIGELVSVEDDILQVRVPSGAEPGPITVASNFGQTPSDFWFRDNRNIILSSDPFTGWWNAAFVVSQPAAGDPPTINGNYIRVTRTIGAWAWTEVAGGPADAMGDISKNIPDEAILKPENYYLKFEVNTLKPYNNNMIKFNFGLPSEVNDAYQWAPPFDTKGQWQTVSIPYEAISKSYKDLGVTPTVNPNGYWTRILIHGPGDWECDIAFDNFRIVPKVDENKN</sequence>
<dbReference type="Gene3D" id="2.60.40.10">
    <property type="entry name" value="Immunoglobulins"/>
    <property type="match status" value="2"/>
</dbReference>
<evidence type="ECO:0000313" key="3">
    <source>
        <dbReference type="Proteomes" id="UP000660862"/>
    </source>
</evidence>
<protein>
    <recommendedName>
        <fullName evidence="1">Surface glycan-binding protein B xyloglucan binding domain-containing protein</fullName>
    </recommendedName>
</protein>
<proteinExistence type="predicted"/>
<dbReference type="InterPro" id="IPR040475">
    <property type="entry name" value="SGBP_B_XBD"/>
</dbReference>
<dbReference type="InterPro" id="IPR014756">
    <property type="entry name" value="Ig_E-set"/>
</dbReference>
<dbReference type="InterPro" id="IPR013783">
    <property type="entry name" value="Ig-like_fold"/>
</dbReference>
<comment type="caution">
    <text evidence="2">The sequence shown here is derived from an EMBL/GenBank/DDBJ whole genome shotgun (WGS) entry which is preliminary data.</text>
</comment>
<organism evidence="2 3">
    <name type="scientific">Parapedobacter pyrenivorans</name>
    <dbReference type="NCBI Taxonomy" id="1305674"/>
    <lineage>
        <taxon>Bacteria</taxon>
        <taxon>Pseudomonadati</taxon>
        <taxon>Bacteroidota</taxon>
        <taxon>Sphingobacteriia</taxon>
        <taxon>Sphingobacteriales</taxon>
        <taxon>Sphingobacteriaceae</taxon>
        <taxon>Parapedobacter</taxon>
    </lineage>
</organism>
<keyword evidence="3" id="KW-1185">Reference proteome</keyword>
<accession>A0A917M7U7</accession>
<dbReference type="Proteomes" id="UP000660862">
    <property type="component" value="Unassembled WGS sequence"/>
</dbReference>
<reference evidence="2" key="2">
    <citation type="submission" date="2020-09" db="EMBL/GenBank/DDBJ databases">
        <authorList>
            <person name="Sun Q."/>
            <person name="Zhou Y."/>
        </authorList>
    </citation>
    <scope>NUCLEOTIDE SEQUENCE</scope>
    <source>
        <strain evidence="2">CGMCC 1.12195</strain>
    </source>
</reference>
<gene>
    <name evidence="2" type="ORF">GCM10007415_17470</name>
</gene>
<feature type="domain" description="Surface glycan-binding protein B xyloglucan binding" evidence="1">
    <location>
        <begin position="205"/>
        <end position="380"/>
    </location>
</feature>
<dbReference type="Pfam" id="PF18329">
    <property type="entry name" value="SGBP_B_XBD"/>
    <property type="match status" value="1"/>
</dbReference>
<name>A0A917M7U7_9SPHI</name>
<dbReference type="EMBL" id="BMER01000001">
    <property type="protein sequence ID" value="GGG84720.1"/>
    <property type="molecule type" value="Genomic_DNA"/>
</dbReference>
<dbReference type="CDD" id="cd00102">
    <property type="entry name" value="IPT"/>
    <property type="match status" value="1"/>
</dbReference>
<reference evidence="2" key="1">
    <citation type="journal article" date="2014" name="Int. J. Syst. Evol. Microbiol.">
        <title>Complete genome sequence of Corynebacterium casei LMG S-19264T (=DSM 44701T), isolated from a smear-ripened cheese.</title>
        <authorList>
            <consortium name="US DOE Joint Genome Institute (JGI-PGF)"/>
            <person name="Walter F."/>
            <person name="Albersmeier A."/>
            <person name="Kalinowski J."/>
            <person name="Ruckert C."/>
        </authorList>
    </citation>
    <scope>NUCLEOTIDE SEQUENCE</scope>
    <source>
        <strain evidence="2">CGMCC 1.12195</strain>
    </source>
</reference>